<dbReference type="SMART" id="SM00829">
    <property type="entry name" value="PKS_ER"/>
    <property type="match status" value="1"/>
</dbReference>
<dbReference type="GO" id="GO:0046872">
    <property type="term" value="F:metal ion binding"/>
    <property type="evidence" value="ECO:0007669"/>
    <property type="project" value="UniProtKB-KW"/>
</dbReference>
<dbReference type="PANTHER" id="PTHR43401">
    <property type="entry name" value="L-THREONINE 3-DEHYDROGENASE"/>
    <property type="match status" value="1"/>
</dbReference>
<dbReference type="EMBL" id="FBWG01000049">
    <property type="protein sequence ID" value="CUX61529.1"/>
    <property type="molecule type" value="Genomic_DNA"/>
</dbReference>
<dbReference type="Proteomes" id="UP000191987">
    <property type="component" value="Unassembled WGS sequence"/>
</dbReference>
<dbReference type="Pfam" id="PF00107">
    <property type="entry name" value="ADH_zinc_N"/>
    <property type="match status" value="1"/>
</dbReference>
<reference evidence="5 6" key="1">
    <citation type="submission" date="2016-01" db="EMBL/GenBank/DDBJ databases">
        <authorList>
            <person name="Oliw E.H."/>
        </authorList>
    </citation>
    <scope>NUCLEOTIDE SEQUENCE [LARGE SCALE GENOMIC DNA]</scope>
    <source>
        <strain evidence="5 6">Zutra 3-1</strain>
    </source>
</reference>
<organism evidence="5 6">
    <name type="scientific">Agrobacterium deltaense Zutra 3/1</name>
    <dbReference type="NCBI Taxonomy" id="1183427"/>
    <lineage>
        <taxon>Bacteria</taxon>
        <taxon>Pseudomonadati</taxon>
        <taxon>Pseudomonadota</taxon>
        <taxon>Alphaproteobacteria</taxon>
        <taxon>Hyphomicrobiales</taxon>
        <taxon>Rhizobiaceae</taxon>
        <taxon>Rhizobium/Agrobacterium group</taxon>
        <taxon>Agrobacterium</taxon>
    </lineage>
</organism>
<feature type="domain" description="Enoyl reductase (ER)" evidence="4">
    <location>
        <begin position="13"/>
        <end position="364"/>
    </location>
</feature>
<dbReference type="SUPFAM" id="SSF50129">
    <property type="entry name" value="GroES-like"/>
    <property type="match status" value="1"/>
</dbReference>
<dbReference type="GO" id="GO:0016491">
    <property type="term" value="F:oxidoreductase activity"/>
    <property type="evidence" value="ECO:0007669"/>
    <property type="project" value="UniProtKB-KW"/>
</dbReference>
<name>A0A1S7S2H7_9HYPH</name>
<keyword evidence="2" id="KW-0862">Zinc</keyword>
<dbReference type="InterPro" id="IPR013149">
    <property type="entry name" value="ADH-like_C"/>
</dbReference>
<dbReference type="InterPro" id="IPR013154">
    <property type="entry name" value="ADH-like_N"/>
</dbReference>
<protein>
    <recommendedName>
        <fullName evidence="4">Enoyl reductase (ER) domain-containing protein</fullName>
    </recommendedName>
</protein>
<keyword evidence="1" id="KW-0479">Metal-binding</keyword>
<evidence type="ECO:0000313" key="6">
    <source>
        <dbReference type="Proteomes" id="UP000191987"/>
    </source>
</evidence>
<dbReference type="InterPro" id="IPR020843">
    <property type="entry name" value="ER"/>
</dbReference>
<evidence type="ECO:0000256" key="3">
    <source>
        <dbReference type="ARBA" id="ARBA00023002"/>
    </source>
</evidence>
<sequence length="374" mass="39690">MTKINVARLVKPGQPLECGTADMPAPGPKDVRVRVAACGLVPNTYNIVNGRTPFILQDLPAVFGLDVSGTIDAVGEKVLHLKVGDRVYVDPFLTCETCHHCRRGRRDLCAYHCLRGYCAWSPDAVPLLNSYPLGGMSEYILSPHNKVALLPDSIDFLTAARFGYIGTTFGALAKGGFGPGQTLLINGITGTLGVAAVAIALGMGASRILGTGRNRDLLAQVRQMAPERVDVRTADDGDVVSWVQSQTGGYGVDLLYDCLGVGGDTASTNKLITAVKDGGKAVLVAGGALGDVGRPYFEHLMHDVQIMGSQWFTDIDLERMIAMIASGAIDMSYLNHRQFSLSEVNDAINFIGNRPGGFTNVVVIPGQSGQPASL</sequence>
<dbReference type="RefSeq" id="WP_080821164.1">
    <property type="nucleotide sequence ID" value="NZ_LT009750.1"/>
</dbReference>
<dbReference type="Pfam" id="PF08240">
    <property type="entry name" value="ADH_N"/>
    <property type="match status" value="1"/>
</dbReference>
<accession>A0A1S7S2H7</accession>
<proteinExistence type="predicted"/>
<evidence type="ECO:0000256" key="2">
    <source>
        <dbReference type="ARBA" id="ARBA00022833"/>
    </source>
</evidence>
<dbReference type="InterPro" id="IPR050129">
    <property type="entry name" value="Zn_alcohol_dh"/>
</dbReference>
<evidence type="ECO:0000256" key="1">
    <source>
        <dbReference type="ARBA" id="ARBA00022723"/>
    </source>
</evidence>
<gene>
    <name evidence="5" type="ORF">AGR7C_pAt0076</name>
</gene>
<evidence type="ECO:0000259" key="4">
    <source>
        <dbReference type="SMART" id="SM00829"/>
    </source>
</evidence>
<dbReference type="InterPro" id="IPR011032">
    <property type="entry name" value="GroES-like_sf"/>
</dbReference>
<dbReference type="AlphaFoldDB" id="A0A1S7S2H7"/>
<dbReference type="SUPFAM" id="SSF51735">
    <property type="entry name" value="NAD(P)-binding Rossmann-fold domains"/>
    <property type="match status" value="1"/>
</dbReference>
<dbReference type="PANTHER" id="PTHR43401:SF2">
    <property type="entry name" value="L-THREONINE 3-DEHYDROGENASE"/>
    <property type="match status" value="1"/>
</dbReference>
<keyword evidence="3" id="KW-0560">Oxidoreductase</keyword>
<dbReference type="InterPro" id="IPR036291">
    <property type="entry name" value="NAD(P)-bd_dom_sf"/>
</dbReference>
<dbReference type="Gene3D" id="3.90.180.10">
    <property type="entry name" value="Medium-chain alcohol dehydrogenases, catalytic domain"/>
    <property type="match status" value="1"/>
</dbReference>
<evidence type="ECO:0000313" key="5">
    <source>
        <dbReference type="EMBL" id="CUX61529.1"/>
    </source>
</evidence>